<feature type="non-terminal residue" evidence="1">
    <location>
        <position position="65"/>
    </location>
</feature>
<feature type="non-terminal residue" evidence="1">
    <location>
        <position position="1"/>
    </location>
</feature>
<evidence type="ECO:0000313" key="2">
    <source>
        <dbReference type="Proteomes" id="UP001228049"/>
    </source>
</evidence>
<name>A0AAD9CNY8_DISEL</name>
<accession>A0AAD9CNY8</accession>
<keyword evidence="2" id="KW-1185">Reference proteome</keyword>
<comment type="caution">
    <text evidence="1">The sequence shown here is derived from an EMBL/GenBank/DDBJ whole genome shotgun (WGS) entry which is preliminary data.</text>
</comment>
<gene>
    <name evidence="1" type="ORF">KUDE01_012606</name>
</gene>
<sequence>VSWGVHLTDEGGRKEELLCCPCLGARDLDPSLGQQYPGSVNEALQRSSSPLDTQYVSEAISGSLL</sequence>
<proteinExistence type="predicted"/>
<evidence type="ECO:0000313" key="1">
    <source>
        <dbReference type="EMBL" id="KAK1905424.1"/>
    </source>
</evidence>
<dbReference type="Proteomes" id="UP001228049">
    <property type="component" value="Unassembled WGS sequence"/>
</dbReference>
<protein>
    <submittedName>
        <fullName evidence="1">Orotidine 5'-phosphate decarboxylase</fullName>
    </submittedName>
</protein>
<organism evidence="1 2">
    <name type="scientific">Dissostichus eleginoides</name>
    <name type="common">Patagonian toothfish</name>
    <name type="synonym">Dissostichus amissus</name>
    <dbReference type="NCBI Taxonomy" id="100907"/>
    <lineage>
        <taxon>Eukaryota</taxon>
        <taxon>Metazoa</taxon>
        <taxon>Chordata</taxon>
        <taxon>Craniata</taxon>
        <taxon>Vertebrata</taxon>
        <taxon>Euteleostomi</taxon>
        <taxon>Actinopterygii</taxon>
        <taxon>Neopterygii</taxon>
        <taxon>Teleostei</taxon>
        <taxon>Neoteleostei</taxon>
        <taxon>Acanthomorphata</taxon>
        <taxon>Eupercaria</taxon>
        <taxon>Perciformes</taxon>
        <taxon>Notothenioidei</taxon>
        <taxon>Nototheniidae</taxon>
        <taxon>Dissostichus</taxon>
    </lineage>
</organism>
<dbReference type="AlphaFoldDB" id="A0AAD9CNY8"/>
<reference evidence="1" key="1">
    <citation type="submission" date="2023-04" db="EMBL/GenBank/DDBJ databases">
        <title>Chromosome-level genome of Chaenocephalus aceratus.</title>
        <authorList>
            <person name="Park H."/>
        </authorList>
    </citation>
    <scope>NUCLEOTIDE SEQUENCE</scope>
    <source>
        <strain evidence="1">DE</strain>
        <tissue evidence="1">Muscle</tissue>
    </source>
</reference>
<dbReference type="EMBL" id="JASDAP010000003">
    <property type="protein sequence ID" value="KAK1905424.1"/>
    <property type="molecule type" value="Genomic_DNA"/>
</dbReference>